<proteinExistence type="predicted"/>
<evidence type="ECO:0000313" key="2">
    <source>
        <dbReference type="EMBL" id="SPO01186.1"/>
    </source>
</evidence>
<feature type="compositionally biased region" description="Basic and acidic residues" evidence="1">
    <location>
        <begin position="527"/>
        <end position="538"/>
    </location>
</feature>
<feature type="compositionally biased region" description="Polar residues" evidence="1">
    <location>
        <begin position="122"/>
        <end position="132"/>
    </location>
</feature>
<feature type="compositionally biased region" description="Pro residues" evidence="1">
    <location>
        <begin position="642"/>
        <end position="651"/>
    </location>
</feature>
<name>A0AAE8SU33_9PEZI</name>
<feature type="compositionally biased region" description="Low complexity" evidence="1">
    <location>
        <begin position="133"/>
        <end position="145"/>
    </location>
</feature>
<feature type="compositionally biased region" description="Polar residues" evidence="1">
    <location>
        <begin position="46"/>
        <end position="59"/>
    </location>
</feature>
<feature type="compositionally biased region" description="Low complexity" evidence="1">
    <location>
        <begin position="213"/>
        <end position="240"/>
    </location>
</feature>
<feature type="region of interest" description="Disordered" evidence="1">
    <location>
        <begin position="457"/>
        <end position="651"/>
    </location>
</feature>
<gene>
    <name evidence="2" type="ORF">DNG_03933</name>
</gene>
<feature type="compositionally biased region" description="Acidic residues" evidence="1">
    <location>
        <begin position="241"/>
        <end position="251"/>
    </location>
</feature>
<accession>A0AAE8SU33</accession>
<organism evidence="2 3">
    <name type="scientific">Cephalotrichum gorgonifer</name>
    <dbReference type="NCBI Taxonomy" id="2041049"/>
    <lineage>
        <taxon>Eukaryota</taxon>
        <taxon>Fungi</taxon>
        <taxon>Dikarya</taxon>
        <taxon>Ascomycota</taxon>
        <taxon>Pezizomycotina</taxon>
        <taxon>Sordariomycetes</taxon>
        <taxon>Hypocreomycetidae</taxon>
        <taxon>Microascales</taxon>
        <taxon>Microascaceae</taxon>
        <taxon>Cephalotrichum</taxon>
    </lineage>
</organism>
<protein>
    <submittedName>
        <fullName evidence="2">Uncharacterized protein</fullName>
    </submittedName>
</protein>
<feature type="compositionally biased region" description="Basic and acidic residues" evidence="1">
    <location>
        <begin position="620"/>
        <end position="638"/>
    </location>
</feature>
<keyword evidence="3" id="KW-1185">Reference proteome</keyword>
<feature type="compositionally biased region" description="Polar residues" evidence="1">
    <location>
        <begin position="87"/>
        <end position="101"/>
    </location>
</feature>
<feature type="compositionally biased region" description="Acidic residues" evidence="1">
    <location>
        <begin position="298"/>
        <end position="315"/>
    </location>
</feature>
<feature type="compositionally biased region" description="Basic and acidic residues" evidence="1">
    <location>
        <begin position="252"/>
        <end position="263"/>
    </location>
</feature>
<feature type="compositionally biased region" description="Pro residues" evidence="1">
    <location>
        <begin position="64"/>
        <end position="77"/>
    </location>
</feature>
<evidence type="ECO:0000256" key="1">
    <source>
        <dbReference type="SAM" id="MobiDB-lite"/>
    </source>
</evidence>
<dbReference type="EMBL" id="ONZQ02000004">
    <property type="protein sequence ID" value="SPO01186.1"/>
    <property type="molecule type" value="Genomic_DNA"/>
</dbReference>
<feature type="region of interest" description="Disordered" evidence="1">
    <location>
        <begin position="1"/>
        <end position="336"/>
    </location>
</feature>
<reference evidence="2" key="1">
    <citation type="submission" date="2018-03" db="EMBL/GenBank/DDBJ databases">
        <authorList>
            <person name="Guldener U."/>
        </authorList>
    </citation>
    <scope>NUCLEOTIDE SEQUENCE</scope>
</reference>
<feature type="compositionally biased region" description="Basic and acidic residues" evidence="1">
    <location>
        <begin position="457"/>
        <end position="470"/>
    </location>
</feature>
<feature type="compositionally biased region" description="Basic and acidic residues" evidence="1">
    <location>
        <begin position="506"/>
        <end position="518"/>
    </location>
</feature>
<dbReference type="Proteomes" id="UP001187682">
    <property type="component" value="Unassembled WGS sequence"/>
</dbReference>
<feature type="compositionally biased region" description="Basic and acidic residues" evidence="1">
    <location>
        <begin position="35"/>
        <end position="45"/>
    </location>
</feature>
<comment type="caution">
    <text evidence="2">The sequence shown here is derived from an EMBL/GenBank/DDBJ whole genome shotgun (WGS) entry which is preliminary data.</text>
</comment>
<dbReference type="AlphaFoldDB" id="A0AAE8SU33"/>
<evidence type="ECO:0000313" key="3">
    <source>
        <dbReference type="Proteomes" id="UP001187682"/>
    </source>
</evidence>
<sequence>MSSRRRSRSVPRDVTGISNPIRARSVSRPPTSHLPLDRDNGDTFHTKGTSNQSLPTYTSVPEPEFNPPAVSQPPTPSKPLKSIIKNWGSNSSSPLRQSSTLFPGAVQVPALGQPFRDHNPSRGRSFSSVSYNSPASKPSAPAKPAQTLNSQSSAMGVKTVASAAGAKKKSIPSNGIASKKSIDLTEEGSSSSDEESSESSSESSSDEEPSTPANKPKAKSNAVAAKANGKKNTAPSTSSESESDSSDESDDDTKKQKVKKEVSQKPAVAATNGVKRSLTGGAKAASAIEIPDSSTDSSSEEEEEVSDEDSDEEMNDAPPSGQGQVAPSYPSGHGILKKRAREPAPSVIDGTFKLQKAQSLDKAVSLFNEANGKGERVWVLSHSSSAPLNVEVQQVYTAAENQRNKIAPSSARLTFPVTVDGKSTQVLSGCDSIIVTQTVRGKLDIPKMTSIMEETMKSTKEIPKQPEGIRPRFTPIGVQPRATSPKLGESPAATQPKSKKDKKKKDRDVVEPSSERPSKKQKVAGEAAERKTKAEKVEGSTQPSDFSKATKPDGEKKKKSKKSKSHEETEETPSSSKKVKFAQDEAAASAAPVPFPDLPSSQTKSKSKKKRRSSNEDDPPEKKKGDKASSWARPEDVKMTPIKPPTVPGMR</sequence>